<protein>
    <recommendedName>
        <fullName evidence="4">DUF3311 domain-containing protein</fullName>
    </recommendedName>
</protein>
<keyword evidence="1" id="KW-0812">Transmembrane</keyword>
<feature type="transmembrane region" description="Helical" evidence="1">
    <location>
        <begin position="40"/>
        <end position="59"/>
    </location>
</feature>
<evidence type="ECO:0000313" key="2">
    <source>
        <dbReference type="EMBL" id="KEY19854.1"/>
    </source>
</evidence>
<proteinExistence type="predicted"/>
<dbReference type="RefSeq" id="WP_034716298.1">
    <property type="nucleotide sequence ID" value="NZ_FOIX01000002.1"/>
</dbReference>
<dbReference type="EMBL" id="JPEP01000001">
    <property type="protein sequence ID" value="KEY19854.1"/>
    <property type="molecule type" value="Genomic_DNA"/>
</dbReference>
<keyword evidence="3" id="KW-1185">Reference proteome</keyword>
<reference evidence="2 3" key="1">
    <citation type="submission" date="2014-07" db="EMBL/GenBank/DDBJ databases">
        <authorList>
            <person name="Pisani N.G."/>
            <person name="Newman J.D."/>
        </authorList>
    </citation>
    <scope>NUCLEOTIDE SEQUENCE [LARGE SCALE GENOMIC DNA]</scope>
    <source>
        <strain evidence="2 3">LMG 24720</strain>
    </source>
</reference>
<accession>A0ABR4U164</accession>
<sequence>MKKRHQQKLVILSIALFILFNAPVLLLFNSSQNLIGLPIIYAYIFLVWAASCITSFIIFKKFDE</sequence>
<keyword evidence="1" id="KW-1133">Transmembrane helix</keyword>
<evidence type="ECO:0000313" key="3">
    <source>
        <dbReference type="Proteomes" id="UP000028349"/>
    </source>
</evidence>
<comment type="caution">
    <text evidence="2">The sequence shown here is derived from an EMBL/GenBank/DDBJ whole genome shotgun (WGS) entry which is preliminary data.</text>
</comment>
<evidence type="ECO:0008006" key="4">
    <source>
        <dbReference type="Google" id="ProtNLM"/>
    </source>
</evidence>
<dbReference type="Proteomes" id="UP000028349">
    <property type="component" value="Unassembled WGS sequence"/>
</dbReference>
<organism evidence="2 3">
    <name type="scientific">Kaistella antarctica</name>
    <dbReference type="NCBI Taxonomy" id="266748"/>
    <lineage>
        <taxon>Bacteria</taxon>
        <taxon>Pseudomonadati</taxon>
        <taxon>Bacteroidota</taxon>
        <taxon>Flavobacteriia</taxon>
        <taxon>Flavobacteriales</taxon>
        <taxon>Weeksellaceae</taxon>
        <taxon>Chryseobacterium group</taxon>
        <taxon>Kaistella</taxon>
    </lineage>
</organism>
<feature type="transmembrane region" description="Helical" evidence="1">
    <location>
        <begin position="9"/>
        <end position="28"/>
    </location>
</feature>
<evidence type="ECO:0000256" key="1">
    <source>
        <dbReference type="SAM" id="Phobius"/>
    </source>
</evidence>
<keyword evidence="1" id="KW-0472">Membrane</keyword>
<name>A0ABR4U164_9FLAO</name>
<gene>
    <name evidence="2" type="ORF">HY04_01100</name>
</gene>